<dbReference type="Pfam" id="PF22692">
    <property type="entry name" value="LlgE_F_G_D1"/>
    <property type="match status" value="1"/>
</dbReference>
<evidence type="ECO:0000259" key="4">
    <source>
        <dbReference type="Pfam" id="PF00460"/>
    </source>
</evidence>
<dbReference type="EMBL" id="ACMP01000054">
    <property type="protein sequence ID" value="EEL71486.1"/>
    <property type="molecule type" value="Genomic_DNA"/>
</dbReference>
<dbReference type="InterPro" id="IPR020013">
    <property type="entry name" value="Flagellar_FlgE/F/G"/>
</dbReference>
<dbReference type="Pfam" id="PF00460">
    <property type="entry name" value="Flg_bb_rod"/>
    <property type="match status" value="1"/>
</dbReference>
<dbReference type="GO" id="GO:0071978">
    <property type="term" value="P:bacterial-type flagellum-dependent swarming motility"/>
    <property type="evidence" value="ECO:0007669"/>
    <property type="project" value="TreeGrafter"/>
</dbReference>
<gene>
    <name evidence="8" type="ORF">bcere0026_14990</name>
</gene>
<dbReference type="Proteomes" id="UP000001753">
    <property type="component" value="Chromosome"/>
</dbReference>
<feature type="domain" description="Flagellar basal body rod protein N-terminal" evidence="4">
    <location>
        <begin position="5"/>
        <end position="35"/>
    </location>
</feature>
<dbReference type="InterPro" id="IPR011491">
    <property type="entry name" value="FlgE_D2"/>
</dbReference>
<comment type="caution">
    <text evidence="8">The sequence shown here is derived from an EMBL/GenBank/DDBJ whole genome shotgun (WGS) entry which is preliminary data.</text>
</comment>
<dbReference type="PANTHER" id="PTHR30435">
    <property type="entry name" value="FLAGELLAR PROTEIN"/>
    <property type="match status" value="1"/>
</dbReference>
<dbReference type="GO" id="GO:0009425">
    <property type="term" value="C:bacterial-type flagellum basal body"/>
    <property type="evidence" value="ECO:0007669"/>
    <property type="project" value="UniProtKB-SubCell"/>
</dbReference>
<accession>C2XS34</accession>
<protein>
    <recommendedName>
        <fullName evidence="2">Flagellar hook protein FlgE</fullName>
    </recommendedName>
</protein>
<feature type="domain" description="Flagellar hook protein FlgE D2" evidence="6">
    <location>
        <begin position="186"/>
        <end position="274"/>
    </location>
</feature>
<evidence type="ECO:0000259" key="6">
    <source>
        <dbReference type="Pfam" id="PF07559"/>
    </source>
</evidence>
<dbReference type="AlphaFoldDB" id="C2XS34"/>
<evidence type="ECO:0000256" key="2">
    <source>
        <dbReference type="ARBA" id="ARBA00019015"/>
    </source>
</evidence>
<dbReference type="InterPro" id="IPR001444">
    <property type="entry name" value="Flag_bb_rod_N"/>
</dbReference>
<keyword evidence="8" id="KW-0969">Cilium</keyword>
<dbReference type="SUPFAM" id="SSF117143">
    <property type="entry name" value="Flagellar hook protein flgE"/>
    <property type="match status" value="1"/>
</dbReference>
<name>C2XS34_BACMY</name>
<comment type="similarity">
    <text evidence="1 3">Belongs to the flagella basal body rod proteins family.</text>
</comment>
<dbReference type="Gene3D" id="2.60.98.20">
    <property type="entry name" value="Flagellar hook protein FlgE"/>
    <property type="match status" value="1"/>
</dbReference>
<dbReference type="InterPro" id="IPR010930">
    <property type="entry name" value="Flg_bb/hook_C_dom"/>
</dbReference>
<feature type="domain" description="Flagellar hook protein FlgE/F/G-like D1" evidence="7">
    <location>
        <begin position="94"/>
        <end position="155"/>
    </location>
</feature>
<organism evidence="8">
    <name type="scientific">Bacillus mycoides</name>
    <dbReference type="NCBI Taxonomy" id="1405"/>
    <lineage>
        <taxon>Bacteria</taxon>
        <taxon>Bacillati</taxon>
        <taxon>Bacillota</taxon>
        <taxon>Bacilli</taxon>
        <taxon>Bacillales</taxon>
        <taxon>Bacillaceae</taxon>
        <taxon>Bacillus</taxon>
        <taxon>Bacillus cereus group</taxon>
    </lineage>
</organism>
<dbReference type="InterPro" id="IPR037925">
    <property type="entry name" value="FlgE/F/G-like"/>
</dbReference>
<keyword evidence="3" id="KW-0975">Bacterial flagellum</keyword>
<dbReference type="Pfam" id="PF07559">
    <property type="entry name" value="FlgE_D2"/>
    <property type="match status" value="1"/>
</dbReference>
<sequence length="407" mass="42627">MIKALYTSITGMNATQNALSVTSNNIANAQTVGYKKQKAMFDDLLYNNSIGAKADDKYAGTNPKSIGNGVKLSGTVTDYSDGTITLTGGKTQAAMEGNGFFVVGDSKGGNMEFTRKGTFAISSDYYITNTEGQYVFAYPANAATGEVDLSGIPGPLQIPMGTAIGGIRTSKGVVGGNIPADAKAIAQEIPVYDNAGNTWTMRVEFTQTSEHNYSYKVQMRNDSKKATTFEDVPGAGGNMTFDAVGNPSPKEQSANIPFNGGNIKLDLSQLTNHPTDKTLSVTGVDGRAAATVKDCFIADGGYVMVKYSDGSMKAAGQLAVAMFPNEGGLMKTGNGNYTATNTTGILALGASGQNGAGKIRGGAQEGANVDLSVEFVDLMLYQRGFQGNAKVIKISDEVLNEVVNLIR</sequence>
<evidence type="ECO:0000259" key="5">
    <source>
        <dbReference type="Pfam" id="PF06429"/>
    </source>
</evidence>
<evidence type="ECO:0000259" key="7">
    <source>
        <dbReference type="Pfam" id="PF22692"/>
    </source>
</evidence>
<dbReference type="RefSeq" id="WP_002064635.1">
    <property type="nucleotide sequence ID" value="NZ_CM000737.1"/>
</dbReference>
<dbReference type="NCBIfam" id="TIGR03506">
    <property type="entry name" value="FlgEFG_subfam"/>
    <property type="match status" value="1"/>
</dbReference>
<dbReference type="InterPro" id="IPR037058">
    <property type="entry name" value="Falgellar_hook_FlgE_sf"/>
</dbReference>
<reference evidence="8" key="1">
    <citation type="journal article" date="2012" name="Genome Res.">
        <title>Genomic characterization of the Bacillus cereus sensu lato species: Backdrop to the evolution of Bacillus anthracis.</title>
        <authorList>
            <person name="Zwick M.E."/>
            <person name="Joseph S.J."/>
            <person name="Didelot X."/>
            <person name="Chen P.E."/>
            <person name="Bishop-Lilly K.A."/>
            <person name="Stewart A.C."/>
            <person name="Willner K."/>
            <person name="Nolan N."/>
            <person name="Lentz S."/>
            <person name="Thomason M.K."/>
            <person name="Sozhamannan S."/>
            <person name="Mateczun A.J."/>
            <person name="Du L."/>
            <person name="Read T.D."/>
        </authorList>
    </citation>
    <scope>NUCLEOTIDE SEQUENCE [LARGE SCALE GENOMIC DNA]</scope>
    <source>
        <strain evidence="8">AH603</strain>
    </source>
</reference>
<proteinExistence type="inferred from homology"/>
<dbReference type="PANTHER" id="PTHR30435:SF19">
    <property type="entry name" value="FLAGELLAR BASAL-BODY ROD PROTEIN FLGG"/>
    <property type="match status" value="1"/>
</dbReference>
<comment type="subcellular location">
    <subcellularLocation>
        <location evidence="3">Bacterial flagellum basal body</location>
    </subcellularLocation>
</comment>
<dbReference type="HOGENOM" id="CLU_013687_2_4_9"/>
<keyword evidence="8" id="KW-0282">Flagellum</keyword>
<keyword evidence="8" id="KW-0966">Cell projection</keyword>
<dbReference type="Pfam" id="PF06429">
    <property type="entry name" value="Flg_bbr_C"/>
    <property type="match status" value="1"/>
</dbReference>
<evidence type="ECO:0000256" key="1">
    <source>
        <dbReference type="ARBA" id="ARBA00009677"/>
    </source>
</evidence>
<feature type="domain" description="Flagellar basal-body/hook protein C-terminal" evidence="5">
    <location>
        <begin position="361"/>
        <end position="405"/>
    </location>
</feature>
<dbReference type="InterPro" id="IPR053967">
    <property type="entry name" value="LlgE_F_G-like_D1"/>
</dbReference>
<evidence type="ECO:0000313" key="8">
    <source>
        <dbReference type="EMBL" id="EEL71486.1"/>
    </source>
</evidence>
<evidence type="ECO:0000256" key="3">
    <source>
        <dbReference type="RuleBase" id="RU362116"/>
    </source>
</evidence>